<dbReference type="SUPFAM" id="SSF53850">
    <property type="entry name" value="Periplasmic binding protein-like II"/>
    <property type="match status" value="1"/>
</dbReference>
<organism evidence="6 7">
    <name type="scientific">Sphingomonas glacialis</name>
    <dbReference type="NCBI Taxonomy" id="658225"/>
    <lineage>
        <taxon>Bacteria</taxon>
        <taxon>Pseudomonadati</taxon>
        <taxon>Pseudomonadota</taxon>
        <taxon>Alphaproteobacteria</taxon>
        <taxon>Sphingomonadales</taxon>
        <taxon>Sphingomonadaceae</taxon>
        <taxon>Sphingomonas</taxon>
    </lineage>
</organism>
<evidence type="ECO:0000313" key="6">
    <source>
        <dbReference type="EMBL" id="TPG56462.1"/>
    </source>
</evidence>
<dbReference type="Proteomes" id="UP000319931">
    <property type="component" value="Unassembled WGS sequence"/>
</dbReference>
<evidence type="ECO:0000256" key="2">
    <source>
        <dbReference type="ARBA" id="ARBA00023015"/>
    </source>
</evidence>
<comment type="similarity">
    <text evidence="1">Belongs to the LysR transcriptional regulatory family.</text>
</comment>
<dbReference type="EMBL" id="RCZC01000001">
    <property type="protein sequence ID" value="TPG56462.1"/>
    <property type="molecule type" value="Genomic_DNA"/>
</dbReference>
<dbReference type="Gene3D" id="3.40.190.10">
    <property type="entry name" value="Periplasmic binding protein-like II"/>
    <property type="match status" value="2"/>
</dbReference>
<dbReference type="Pfam" id="PF03466">
    <property type="entry name" value="LysR_substrate"/>
    <property type="match status" value="1"/>
</dbReference>
<comment type="caution">
    <text evidence="6">The sequence shown here is derived from an EMBL/GenBank/DDBJ whole genome shotgun (WGS) entry which is preliminary data.</text>
</comment>
<dbReference type="PANTHER" id="PTHR30118:SF15">
    <property type="entry name" value="TRANSCRIPTIONAL REGULATORY PROTEIN"/>
    <property type="match status" value="1"/>
</dbReference>
<dbReference type="PANTHER" id="PTHR30118">
    <property type="entry name" value="HTH-TYPE TRANSCRIPTIONAL REGULATOR LEUO-RELATED"/>
    <property type="match status" value="1"/>
</dbReference>
<keyword evidence="7" id="KW-1185">Reference proteome</keyword>
<evidence type="ECO:0000256" key="1">
    <source>
        <dbReference type="ARBA" id="ARBA00009437"/>
    </source>
</evidence>
<proteinExistence type="inferred from homology"/>
<dbReference type="PROSITE" id="PS50931">
    <property type="entry name" value="HTH_LYSR"/>
    <property type="match status" value="1"/>
</dbReference>
<sequence length="272" mass="29985">MGLSQPAMSVALRKLRDQFGDELVADVGGERRLTPLAQALRPRVRRLLRDVGDTFRLQIDFDPAVAVRTFTIAAPEQLEIMLLGRVIPDLLRAAPGVSVTVLPFTRSSSANAFETGADMLVIPQRFAVEGLQSRVLMTERPSCMVWDDHPGFGDEITPEHYLEARHVAVFERPGPNAQLDGPSRDLLDARKIAVRTSLHGALPNLVLGTDLVATASSWLLQHFASMMPLKVLSFPIATSPEPIIAQWPPHLDHDAAHAWLLEQVVRATCEFL</sequence>
<feature type="domain" description="HTH lysR-type" evidence="5">
    <location>
        <begin position="1"/>
        <end position="34"/>
    </location>
</feature>
<evidence type="ECO:0000259" key="5">
    <source>
        <dbReference type="PROSITE" id="PS50931"/>
    </source>
</evidence>
<protein>
    <submittedName>
        <fullName evidence="6">LysR family transcriptional regulator</fullName>
    </submittedName>
</protein>
<dbReference type="SUPFAM" id="SSF46785">
    <property type="entry name" value="Winged helix' DNA-binding domain"/>
    <property type="match status" value="1"/>
</dbReference>
<dbReference type="GO" id="GO:0003700">
    <property type="term" value="F:DNA-binding transcription factor activity"/>
    <property type="evidence" value="ECO:0007669"/>
    <property type="project" value="InterPro"/>
</dbReference>
<dbReference type="InterPro" id="IPR005119">
    <property type="entry name" value="LysR_subst-bd"/>
</dbReference>
<dbReference type="AlphaFoldDB" id="A0A502G4J8"/>
<dbReference type="InterPro" id="IPR036390">
    <property type="entry name" value="WH_DNA-bd_sf"/>
</dbReference>
<gene>
    <name evidence="6" type="ORF">EAH76_02650</name>
</gene>
<evidence type="ECO:0000313" key="7">
    <source>
        <dbReference type="Proteomes" id="UP000319931"/>
    </source>
</evidence>
<dbReference type="OrthoDB" id="8339333at2"/>
<reference evidence="6 7" key="1">
    <citation type="journal article" date="2019" name="Environ. Microbiol.">
        <title>Species interactions and distinct microbial communities in high Arctic permafrost affected cryosols are associated with the CH4 and CO2 gas fluxes.</title>
        <authorList>
            <person name="Altshuler I."/>
            <person name="Hamel J."/>
            <person name="Turney S."/>
            <person name="Magnuson E."/>
            <person name="Levesque R."/>
            <person name="Greer C."/>
            <person name="Whyte L.G."/>
        </authorList>
    </citation>
    <scope>NUCLEOTIDE SEQUENCE [LARGE SCALE GENOMIC DNA]</scope>
    <source>
        <strain evidence="6 7">E6.1</strain>
    </source>
</reference>
<dbReference type="InterPro" id="IPR036388">
    <property type="entry name" value="WH-like_DNA-bd_sf"/>
</dbReference>
<keyword evidence="3" id="KW-0238">DNA-binding</keyword>
<dbReference type="GO" id="GO:0003677">
    <property type="term" value="F:DNA binding"/>
    <property type="evidence" value="ECO:0007669"/>
    <property type="project" value="UniProtKB-KW"/>
</dbReference>
<keyword evidence="2" id="KW-0805">Transcription regulation</keyword>
<name>A0A502G4J8_9SPHN</name>
<dbReference type="CDD" id="cd08417">
    <property type="entry name" value="PBP2_Nitroaromatics_like"/>
    <property type="match status" value="1"/>
</dbReference>
<evidence type="ECO:0000256" key="3">
    <source>
        <dbReference type="ARBA" id="ARBA00023125"/>
    </source>
</evidence>
<accession>A0A502G4J8</accession>
<dbReference type="Gene3D" id="1.10.10.10">
    <property type="entry name" value="Winged helix-like DNA-binding domain superfamily/Winged helix DNA-binding domain"/>
    <property type="match status" value="1"/>
</dbReference>
<dbReference type="InterPro" id="IPR050389">
    <property type="entry name" value="LysR-type_TF"/>
</dbReference>
<dbReference type="InterPro" id="IPR037402">
    <property type="entry name" value="YidZ_PBP2"/>
</dbReference>
<dbReference type="InterPro" id="IPR000847">
    <property type="entry name" value="LysR_HTH_N"/>
</dbReference>
<evidence type="ECO:0000256" key="4">
    <source>
        <dbReference type="ARBA" id="ARBA00023163"/>
    </source>
</evidence>
<keyword evidence="4" id="KW-0804">Transcription</keyword>